<organism evidence="2 3">
    <name type="scientific">Mus caroli</name>
    <name type="common">Ryukyu mouse</name>
    <name type="synonym">Ricefield mouse</name>
    <dbReference type="NCBI Taxonomy" id="10089"/>
    <lineage>
        <taxon>Eukaryota</taxon>
        <taxon>Metazoa</taxon>
        <taxon>Chordata</taxon>
        <taxon>Craniata</taxon>
        <taxon>Vertebrata</taxon>
        <taxon>Euteleostomi</taxon>
        <taxon>Mammalia</taxon>
        <taxon>Eutheria</taxon>
        <taxon>Euarchontoglires</taxon>
        <taxon>Glires</taxon>
        <taxon>Rodentia</taxon>
        <taxon>Myomorpha</taxon>
        <taxon>Muroidea</taxon>
        <taxon>Muridae</taxon>
        <taxon>Murinae</taxon>
        <taxon>Mus</taxon>
        <taxon>Mus</taxon>
    </lineage>
</organism>
<protein>
    <submittedName>
        <fullName evidence="3">Wiskott-Aldrich syndrome protein homolog</fullName>
    </submittedName>
</protein>
<dbReference type="AlphaFoldDB" id="A0A6P5NX10"/>
<dbReference type="KEGG" id="mcal:110284975"/>
<keyword evidence="2" id="KW-1185">Reference proteome</keyword>
<proteinExistence type="predicted"/>
<feature type="compositionally biased region" description="Low complexity" evidence="1">
    <location>
        <begin position="48"/>
        <end position="61"/>
    </location>
</feature>
<gene>
    <name evidence="3" type="primary">LOC110284975</name>
</gene>
<dbReference type="GeneID" id="110284975"/>
<feature type="compositionally biased region" description="Pro residues" evidence="1">
    <location>
        <begin position="106"/>
        <end position="123"/>
    </location>
</feature>
<dbReference type="RefSeq" id="XP_021006679.1">
    <property type="nucleotide sequence ID" value="XM_021151020.1"/>
</dbReference>
<evidence type="ECO:0000313" key="3">
    <source>
        <dbReference type="RefSeq" id="XP_021006679.1"/>
    </source>
</evidence>
<feature type="region of interest" description="Disordered" evidence="1">
    <location>
        <begin position="40"/>
        <end position="61"/>
    </location>
</feature>
<name>A0A6P5NX10_MUSCR</name>
<feature type="region of interest" description="Disordered" evidence="1">
    <location>
        <begin position="95"/>
        <end position="132"/>
    </location>
</feature>
<reference evidence="3" key="1">
    <citation type="submission" date="2025-08" db="UniProtKB">
        <authorList>
            <consortium name="RefSeq"/>
        </authorList>
    </citation>
    <scope>IDENTIFICATION</scope>
</reference>
<sequence length="164" mass="17242">MPSLLSPMAWGPRGSWLVQWRAWFRANKLLQDHARRLPPPGGGGCGAGRIPAEPRAAGGGEAAALCAGTLTSPPRPRLRGQPGTAAALRLDALRTLRVEGGTGPGTPGPDPDPPPRQPKPGLGPPRGSKWVTPLDTRESELVRPGFHLSLLQHPTPETTAPQHS</sequence>
<evidence type="ECO:0000313" key="2">
    <source>
        <dbReference type="Proteomes" id="UP000515126"/>
    </source>
</evidence>
<accession>A0A6P5NX10</accession>
<dbReference type="Proteomes" id="UP000515126">
    <property type="component" value="Chromosome 1"/>
</dbReference>
<evidence type="ECO:0000256" key="1">
    <source>
        <dbReference type="SAM" id="MobiDB-lite"/>
    </source>
</evidence>